<proteinExistence type="predicted"/>
<reference evidence="1" key="1">
    <citation type="submission" date="2018-05" db="EMBL/GenBank/DDBJ databases">
        <authorList>
            <person name="Lanie J.A."/>
            <person name="Ng W.-L."/>
            <person name="Kazmierczak K.M."/>
            <person name="Andrzejewski T.M."/>
            <person name="Davidsen T.M."/>
            <person name="Wayne K.J."/>
            <person name="Tettelin H."/>
            <person name="Glass J.I."/>
            <person name="Rusch D."/>
            <person name="Podicherti R."/>
            <person name="Tsui H.-C.T."/>
            <person name="Winkler M.E."/>
        </authorList>
    </citation>
    <scope>NUCLEOTIDE SEQUENCE</scope>
</reference>
<accession>A0A382U3L3</accession>
<name>A0A382U3L3_9ZZZZ</name>
<organism evidence="1">
    <name type="scientific">marine metagenome</name>
    <dbReference type="NCBI Taxonomy" id="408172"/>
    <lineage>
        <taxon>unclassified sequences</taxon>
        <taxon>metagenomes</taxon>
        <taxon>ecological metagenomes</taxon>
    </lineage>
</organism>
<evidence type="ECO:0000313" key="1">
    <source>
        <dbReference type="EMBL" id="SVD28557.1"/>
    </source>
</evidence>
<dbReference type="EMBL" id="UINC01141049">
    <property type="protein sequence ID" value="SVD28557.1"/>
    <property type="molecule type" value="Genomic_DNA"/>
</dbReference>
<dbReference type="AlphaFoldDB" id="A0A382U3L3"/>
<gene>
    <name evidence="1" type="ORF">METZ01_LOCUS381411</name>
</gene>
<protein>
    <submittedName>
        <fullName evidence="1">Uncharacterized protein</fullName>
    </submittedName>
</protein>
<feature type="non-terminal residue" evidence="1">
    <location>
        <position position="1"/>
    </location>
</feature>
<sequence length="56" mass="6367">GALPSYFDVEMAVLEPQIVKQARALPPADRVQTNFLGRQIGKVTLFRQRVPIRDMK</sequence>